<name>A0A0D0QGZ7_9RHOB</name>
<organism evidence="2 3">
    <name type="scientific">Wenxinia marina DSM 24838</name>
    <dbReference type="NCBI Taxonomy" id="1123501"/>
    <lineage>
        <taxon>Bacteria</taxon>
        <taxon>Pseudomonadati</taxon>
        <taxon>Pseudomonadota</taxon>
        <taxon>Alphaproteobacteria</taxon>
        <taxon>Rhodobacterales</taxon>
        <taxon>Roseobacteraceae</taxon>
        <taxon>Wenxinia</taxon>
    </lineage>
</organism>
<proteinExistence type="predicted"/>
<accession>A0A0D0QGZ7</accession>
<sequence length="130" mass="13827">MSLAGFVTRRGRDMLDAMADLFDTTDSNVAWDTPEADGITPHQRLYREAVSRVLDAAAQRQVADGPPAQILIGRPPVETHPRASGTFAAAVYEAELHAAAGRISTGPRPSASAARSSTPTRRRARDGSST</sequence>
<dbReference type="Proteomes" id="UP000035100">
    <property type="component" value="Unassembled WGS sequence"/>
</dbReference>
<evidence type="ECO:0000256" key="1">
    <source>
        <dbReference type="SAM" id="MobiDB-lite"/>
    </source>
</evidence>
<evidence type="ECO:0000313" key="3">
    <source>
        <dbReference type="Proteomes" id="UP000035100"/>
    </source>
</evidence>
<comment type="caution">
    <text evidence="2">The sequence shown here is derived from an EMBL/GenBank/DDBJ whole genome shotgun (WGS) entry which is preliminary data.</text>
</comment>
<evidence type="ECO:0000313" key="2">
    <source>
        <dbReference type="EMBL" id="KIQ70308.1"/>
    </source>
</evidence>
<reference evidence="2 3" key="1">
    <citation type="submission" date="2013-01" db="EMBL/GenBank/DDBJ databases">
        <authorList>
            <person name="Fiebig A."/>
            <person name="Goeker M."/>
            <person name="Klenk H.-P.P."/>
        </authorList>
    </citation>
    <scope>NUCLEOTIDE SEQUENCE [LARGE SCALE GENOMIC DNA]</scope>
    <source>
        <strain evidence="2 3">DSM 24838</strain>
    </source>
</reference>
<gene>
    <name evidence="2" type="ORF">Wenmar_00683</name>
</gene>
<keyword evidence="3" id="KW-1185">Reference proteome</keyword>
<feature type="compositionally biased region" description="Low complexity" evidence="1">
    <location>
        <begin position="107"/>
        <end position="119"/>
    </location>
</feature>
<dbReference type="AlphaFoldDB" id="A0A0D0QGZ7"/>
<feature type="region of interest" description="Disordered" evidence="1">
    <location>
        <begin position="59"/>
        <end position="79"/>
    </location>
</feature>
<feature type="region of interest" description="Disordered" evidence="1">
    <location>
        <begin position="100"/>
        <end position="130"/>
    </location>
</feature>
<dbReference type="STRING" id="1123501.Wenmar_00683"/>
<protein>
    <submittedName>
        <fullName evidence="2">Uncharacterized protein</fullName>
    </submittedName>
</protein>
<dbReference type="EMBL" id="AONG01000005">
    <property type="protein sequence ID" value="KIQ70308.1"/>
    <property type="molecule type" value="Genomic_DNA"/>
</dbReference>
<dbReference type="eggNOG" id="COG1752">
    <property type="taxonomic scope" value="Bacteria"/>
</dbReference>